<evidence type="ECO:0000259" key="2">
    <source>
        <dbReference type="PROSITE" id="PS50826"/>
    </source>
</evidence>
<dbReference type="SUPFAM" id="SSF140741">
    <property type="entry name" value="RUN domain-like"/>
    <property type="match status" value="1"/>
</dbReference>
<dbReference type="PROSITE" id="PS50826">
    <property type="entry name" value="RUN"/>
    <property type="match status" value="1"/>
</dbReference>
<dbReference type="OMA" id="THKGNHW"/>
<feature type="domain" description="RUN" evidence="2">
    <location>
        <begin position="328"/>
        <end position="519"/>
    </location>
</feature>
<dbReference type="SMART" id="SM00593">
    <property type="entry name" value="RUN"/>
    <property type="match status" value="1"/>
</dbReference>
<evidence type="ECO:0000256" key="1">
    <source>
        <dbReference type="SAM" id="MobiDB-lite"/>
    </source>
</evidence>
<dbReference type="InterPro" id="IPR047343">
    <property type="entry name" value="RUSC1_2"/>
</dbReference>
<sequence>QLEEEKEQLASSLFSLTTRFAQIQFRLHQITEAPPNEKDLLLKELEEFAHKGCVDQQIYFFFIILHSPTHPLTHPSSLLQIESSDDDTKKSMTQELREKHEIIINELKAQLNDFESFAFKQVCNEVFPQSVQLEKQQALLEQLTRKLNLQVNEEDFAHTSVDVLKSRVDEAVAEIVNPAKIKGKLVDHLQTQIQDLERFVEFLQESEGKSYMGDSHHITLISISLADGKSSGSIPNPTSKKPQHKQSERRQALALVRRALTLIQMFSITQFGCGGRSQPEETIVDTKSLIDHLKQAVNHVRSLENFVTFHINTETSSLSSYEDGDGDRLNLLVRGELYTAVAEILGNGLVHDAIGSHGSALISPISCLLPRSMDTKYASQPMHPWELFLEYYELKNGPELARSPSRMLTRSFNLDDLVANGDTSRSKIAKHSLLEAIHLVVKDHDPLKRGYDAMLKALICLGLNAGRLSRWIRLISRVPSIISKHYSDASYVARTGMEGVITVLSKLDPITFDLPVDVAVRPFKNMSDAF</sequence>
<reference evidence="3" key="3">
    <citation type="submission" date="2025-09" db="UniProtKB">
        <authorList>
            <consortium name="Ensembl"/>
        </authorList>
    </citation>
    <scope>IDENTIFICATION</scope>
</reference>
<dbReference type="InterPro" id="IPR058732">
    <property type="entry name" value="RUNDC1_M"/>
</dbReference>
<dbReference type="InterPro" id="IPR004012">
    <property type="entry name" value="Run_dom"/>
</dbReference>
<dbReference type="GeneTree" id="ENSGT00390000007311"/>
<dbReference type="Pfam" id="PF26030">
    <property type="entry name" value="RUNDC1"/>
    <property type="match status" value="1"/>
</dbReference>
<dbReference type="PANTHER" id="PTHR15591">
    <property type="entry name" value="RUN AND SH3 DOMAIN CONTAINING"/>
    <property type="match status" value="1"/>
</dbReference>
<dbReference type="InterPro" id="IPR037213">
    <property type="entry name" value="Run_dom_sf"/>
</dbReference>
<dbReference type="CDD" id="cd17683">
    <property type="entry name" value="RUN_RUNDC1"/>
    <property type="match status" value="1"/>
</dbReference>
<dbReference type="Ensembl" id="ENSCSAVT00000016258.1">
    <property type="protein sequence ID" value="ENSCSAVP00000016078.1"/>
    <property type="gene ID" value="ENSCSAVG00000009467.1"/>
</dbReference>
<evidence type="ECO:0000313" key="3">
    <source>
        <dbReference type="Ensembl" id="ENSCSAVP00000016078.1"/>
    </source>
</evidence>
<evidence type="ECO:0000313" key="4">
    <source>
        <dbReference type="Proteomes" id="UP000007875"/>
    </source>
</evidence>
<accession>H2ZER2</accession>
<name>H2ZER2_CIOSA</name>
<dbReference type="AlphaFoldDB" id="H2ZER2"/>
<feature type="compositionally biased region" description="Polar residues" evidence="1">
    <location>
        <begin position="230"/>
        <end position="240"/>
    </location>
</feature>
<reference evidence="4" key="1">
    <citation type="submission" date="2003-08" db="EMBL/GenBank/DDBJ databases">
        <authorList>
            <person name="Birren B."/>
            <person name="Nusbaum C."/>
            <person name="Abebe A."/>
            <person name="Abouelleil A."/>
            <person name="Adekoya E."/>
            <person name="Ait-zahra M."/>
            <person name="Allen N."/>
            <person name="Allen T."/>
            <person name="An P."/>
            <person name="Anderson M."/>
            <person name="Anderson S."/>
            <person name="Arachchi H."/>
            <person name="Armbruster J."/>
            <person name="Bachantsang P."/>
            <person name="Baldwin J."/>
            <person name="Barry A."/>
            <person name="Bayul T."/>
            <person name="Blitshsteyn B."/>
            <person name="Bloom T."/>
            <person name="Blye J."/>
            <person name="Boguslavskiy L."/>
            <person name="Borowsky M."/>
            <person name="Boukhgalter B."/>
            <person name="Brunache A."/>
            <person name="Butler J."/>
            <person name="Calixte N."/>
            <person name="Calvo S."/>
            <person name="Camarata J."/>
            <person name="Campo K."/>
            <person name="Chang J."/>
            <person name="Cheshatsang Y."/>
            <person name="Citroen M."/>
            <person name="Collymore A."/>
            <person name="Considine T."/>
            <person name="Cook A."/>
            <person name="Cooke P."/>
            <person name="Corum B."/>
            <person name="Cuomo C."/>
            <person name="David R."/>
            <person name="Dawoe T."/>
            <person name="Degray S."/>
            <person name="Dodge S."/>
            <person name="Dooley K."/>
            <person name="Dorje P."/>
            <person name="Dorjee K."/>
            <person name="Dorris L."/>
            <person name="Duffey N."/>
            <person name="Dupes A."/>
            <person name="Elkins T."/>
            <person name="Engels R."/>
            <person name="Erickson J."/>
            <person name="Farina A."/>
            <person name="Faro S."/>
            <person name="Ferreira P."/>
            <person name="Fischer H."/>
            <person name="Fitzgerald M."/>
            <person name="Foley K."/>
            <person name="Gage D."/>
            <person name="Galagan J."/>
            <person name="Gearin G."/>
            <person name="Gnerre S."/>
            <person name="Gnirke A."/>
            <person name="Goyette A."/>
            <person name="Graham J."/>
            <person name="Grandbois E."/>
            <person name="Gyaltsen K."/>
            <person name="Hafez N."/>
            <person name="Hagopian D."/>
            <person name="Hagos B."/>
            <person name="Hall J."/>
            <person name="Hatcher B."/>
            <person name="Heller A."/>
            <person name="Higgins H."/>
            <person name="Honan T."/>
            <person name="Horn A."/>
            <person name="Houde N."/>
            <person name="Hughes L."/>
            <person name="Hulme W."/>
            <person name="Husby E."/>
            <person name="Iliev I."/>
            <person name="Jaffe D."/>
            <person name="Jones C."/>
            <person name="Kamal M."/>
            <person name="Kamat A."/>
            <person name="Kamvysselis M."/>
            <person name="Karlsson E."/>
            <person name="Kells C."/>
            <person name="Kieu A."/>
            <person name="Kisner P."/>
            <person name="Kodira C."/>
            <person name="Kulbokas E."/>
            <person name="Labutti K."/>
            <person name="Lama D."/>
            <person name="Landers T."/>
            <person name="Leger J."/>
            <person name="Levine S."/>
            <person name="Lewis D."/>
            <person name="Lewis T."/>
            <person name="Lindblad-toh K."/>
            <person name="Liu X."/>
            <person name="Lokyitsang T."/>
            <person name="Lokyitsang Y."/>
            <person name="Lucien O."/>
            <person name="Lui A."/>
            <person name="Ma L.J."/>
            <person name="Mabbitt R."/>
            <person name="Macdonald J."/>
            <person name="Maclean C."/>
            <person name="Major J."/>
            <person name="Manning J."/>
            <person name="Marabella R."/>
            <person name="Maru K."/>
            <person name="Matthews C."/>
            <person name="Mauceli E."/>
            <person name="Mccarthy M."/>
            <person name="Mcdonough S."/>
            <person name="Mcghee T."/>
            <person name="Meldrim J."/>
            <person name="Meneus L."/>
            <person name="Mesirov J."/>
            <person name="Mihalev A."/>
            <person name="Mihova T."/>
            <person name="Mikkelsen T."/>
            <person name="Mlenga V."/>
            <person name="Moru K."/>
            <person name="Mozes J."/>
            <person name="Mulrain L."/>
            <person name="Munson G."/>
            <person name="Naylor J."/>
            <person name="Newes C."/>
            <person name="Nguyen C."/>
            <person name="Nguyen N."/>
            <person name="Nguyen T."/>
            <person name="Nicol R."/>
            <person name="Nielsen C."/>
            <person name="Nizzari M."/>
            <person name="Norbu C."/>
            <person name="Norbu N."/>
            <person name="O'donnell P."/>
            <person name="Okoawo O."/>
            <person name="O'leary S."/>
            <person name="Omotosho B."/>
            <person name="O'neill K."/>
            <person name="Osman S."/>
            <person name="Parker S."/>
            <person name="Perrin D."/>
            <person name="Phunkhang P."/>
            <person name="Piqani B."/>
            <person name="Purcell S."/>
            <person name="Rachupka T."/>
            <person name="Ramasamy U."/>
            <person name="Rameau R."/>
            <person name="Ray V."/>
            <person name="Raymond C."/>
            <person name="Retta R."/>
            <person name="Richardson S."/>
            <person name="Rise C."/>
            <person name="Rodriguez J."/>
            <person name="Rogers J."/>
            <person name="Rogov P."/>
            <person name="Rutman M."/>
            <person name="Schupbach R."/>
            <person name="Seaman C."/>
            <person name="Settipalli S."/>
            <person name="Sharpe T."/>
            <person name="Sheridan J."/>
            <person name="Sherpa N."/>
            <person name="Shi J."/>
            <person name="Smirnov S."/>
            <person name="Smith C."/>
            <person name="Sougnez C."/>
            <person name="Spencer B."/>
            <person name="Stalker J."/>
            <person name="Stange-thomann N."/>
            <person name="Stavropoulos S."/>
            <person name="Stetson K."/>
            <person name="Stone C."/>
            <person name="Stone S."/>
            <person name="Stubbs M."/>
            <person name="Talamas J."/>
            <person name="Tchuinga P."/>
            <person name="Tenzing P."/>
            <person name="Tesfaye S."/>
            <person name="Theodore J."/>
            <person name="Thoulutsang Y."/>
            <person name="Topham K."/>
            <person name="Towey S."/>
            <person name="Tsamla T."/>
            <person name="Tsomo N."/>
            <person name="Vallee D."/>
            <person name="Vassiliev H."/>
            <person name="Venkataraman V."/>
            <person name="Vinson J."/>
            <person name="Vo A."/>
            <person name="Wade C."/>
            <person name="Wang S."/>
            <person name="Wangchuk T."/>
            <person name="Wangdi T."/>
            <person name="Whittaker C."/>
            <person name="Wilkinson J."/>
            <person name="Wu Y."/>
            <person name="Wyman D."/>
            <person name="Yadav S."/>
            <person name="Yang S."/>
            <person name="Yang X."/>
            <person name="Yeager S."/>
            <person name="Yee E."/>
            <person name="Young G."/>
            <person name="Zainoun J."/>
            <person name="Zembeck L."/>
            <person name="Zimmer A."/>
            <person name="Zody M."/>
            <person name="Lander E."/>
        </authorList>
    </citation>
    <scope>NUCLEOTIDE SEQUENCE [LARGE SCALE GENOMIC DNA]</scope>
</reference>
<dbReference type="Pfam" id="PF02759">
    <property type="entry name" value="RUN"/>
    <property type="match status" value="1"/>
</dbReference>
<feature type="region of interest" description="Disordered" evidence="1">
    <location>
        <begin position="229"/>
        <end position="248"/>
    </location>
</feature>
<reference evidence="3" key="2">
    <citation type="submission" date="2025-08" db="UniProtKB">
        <authorList>
            <consortium name="Ensembl"/>
        </authorList>
    </citation>
    <scope>IDENTIFICATION</scope>
</reference>
<dbReference type="Gene3D" id="1.20.58.900">
    <property type="match status" value="1"/>
</dbReference>
<dbReference type="Proteomes" id="UP000007875">
    <property type="component" value="Unassembled WGS sequence"/>
</dbReference>
<keyword evidence="4" id="KW-1185">Reference proteome</keyword>
<proteinExistence type="predicted"/>
<dbReference type="PANTHER" id="PTHR15591:SF19">
    <property type="entry name" value="RUN DOMAIN-CONTAINING PROTEIN 1 ISOFORM X1"/>
    <property type="match status" value="1"/>
</dbReference>
<protein>
    <recommendedName>
        <fullName evidence="2">RUN domain-containing protein</fullName>
    </recommendedName>
</protein>
<organism evidence="3 4">
    <name type="scientific">Ciona savignyi</name>
    <name type="common">Pacific transparent sea squirt</name>
    <dbReference type="NCBI Taxonomy" id="51511"/>
    <lineage>
        <taxon>Eukaryota</taxon>
        <taxon>Metazoa</taxon>
        <taxon>Chordata</taxon>
        <taxon>Tunicata</taxon>
        <taxon>Ascidiacea</taxon>
        <taxon>Phlebobranchia</taxon>
        <taxon>Cionidae</taxon>
        <taxon>Ciona</taxon>
    </lineage>
</organism>